<proteinExistence type="predicted"/>
<evidence type="ECO:0000313" key="2">
    <source>
        <dbReference type="EMBL" id="WOC31816.1"/>
    </source>
</evidence>
<dbReference type="KEGG" id="carl:PXC00_11550"/>
<keyword evidence="1" id="KW-1133">Transmembrane helix</keyword>
<name>A0AA97H0R1_9FIRM</name>
<gene>
    <name evidence="2" type="ORF">PXC00_11550</name>
</gene>
<keyword evidence="1" id="KW-0812">Transmembrane</keyword>
<reference evidence="2 3" key="1">
    <citation type="submission" date="2024-06" db="EMBL/GenBank/DDBJ databases">
        <title>Caproicibacterium argilliputei sp. nov, a novel caproic acid producing anaerobic bacterium isolated from pit mud.</title>
        <authorList>
            <person name="Xia S."/>
        </authorList>
    </citation>
    <scope>NUCLEOTIDE SEQUENCE [LARGE SCALE GENOMIC DNA]</scope>
    <source>
        <strain evidence="2 3">ZCY20-5</strain>
    </source>
</reference>
<evidence type="ECO:0000313" key="3">
    <source>
        <dbReference type="Proteomes" id="UP001300604"/>
    </source>
</evidence>
<dbReference type="EMBL" id="CP135996">
    <property type="protein sequence ID" value="WOC31816.1"/>
    <property type="molecule type" value="Genomic_DNA"/>
</dbReference>
<reference evidence="3" key="2">
    <citation type="submission" date="2024-06" db="EMBL/GenBank/DDBJ databases">
        <title>Caproicibacterium argilliputei sp. nov, a novel caproic acid producing anaerobic bacterium isolated from pit mud.</title>
        <authorList>
            <person name="Zeng C."/>
        </authorList>
    </citation>
    <scope>NUCLEOTIDE SEQUENCE [LARGE SCALE GENOMIC DNA]</scope>
    <source>
        <strain evidence="3">ZCY20-5</strain>
    </source>
</reference>
<sequence length="226" mass="26422">MKKRWYFIPTFLFIICFLSAIIIRPSFQHDESKIYDYDFETVNSLNTVSQEFQTKDTQKIAQRLIAESDLIIRGVYDGNRIITGQGFYTPVKVTQVLKGDKKQEGQMINLLEEETIFTFTKYINTGGLAYIPIQKNQEYLLLLKKAKFDSNRQLTSFERSQYYPITQTAAGAYRISGNKQTKVFNWDKKRECLNSLTGYDLPVQDSKELDFYYNIKDNVFQSLHVS</sequence>
<feature type="transmembrane region" description="Helical" evidence="1">
    <location>
        <begin position="6"/>
        <end position="23"/>
    </location>
</feature>
<organism evidence="2 3">
    <name type="scientific">Caproicibacterium argilliputei</name>
    <dbReference type="NCBI Taxonomy" id="3030016"/>
    <lineage>
        <taxon>Bacteria</taxon>
        <taxon>Bacillati</taxon>
        <taxon>Bacillota</taxon>
        <taxon>Clostridia</taxon>
        <taxon>Eubacteriales</taxon>
        <taxon>Oscillospiraceae</taxon>
        <taxon>Caproicibacterium</taxon>
    </lineage>
</organism>
<accession>A0AA97H0R1</accession>
<protein>
    <submittedName>
        <fullName evidence="2">Uncharacterized protein</fullName>
    </submittedName>
</protein>
<dbReference type="RefSeq" id="WP_275846916.1">
    <property type="nucleotide sequence ID" value="NZ_CP135996.1"/>
</dbReference>
<keyword evidence="3" id="KW-1185">Reference proteome</keyword>
<reference evidence="3" key="3">
    <citation type="submission" date="2024-06" db="EMBL/GenBank/DDBJ databases">
        <authorList>
            <person name="Zeng C."/>
        </authorList>
    </citation>
    <scope>NUCLEOTIDE SEQUENCE [LARGE SCALE GENOMIC DNA]</scope>
    <source>
        <strain evidence="3">ZCY20-5</strain>
    </source>
</reference>
<dbReference type="Proteomes" id="UP001300604">
    <property type="component" value="Chromosome"/>
</dbReference>
<keyword evidence="1" id="KW-0472">Membrane</keyword>
<evidence type="ECO:0000256" key="1">
    <source>
        <dbReference type="SAM" id="Phobius"/>
    </source>
</evidence>
<dbReference type="AlphaFoldDB" id="A0AA97H0R1"/>